<comment type="caution">
    <text evidence="2">The sequence shown here is derived from an EMBL/GenBank/DDBJ whole genome shotgun (WGS) entry which is preliminary data.</text>
</comment>
<evidence type="ECO:0000256" key="1">
    <source>
        <dbReference type="SAM" id="MobiDB-lite"/>
    </source>
</evidence>
<dbReference type="EMBL" id="NPDP01000033">
    <property type="protein sequence ID" value="PJZ28729.1"/>
    <property type="molecule type" value="Genomic_DNA"/>
</dbReference>
<dbReference type="Gene3D" id="1.10.10.10">
    <property type="entry name" value="Winged helix-like DNA-binding domain superfamily/Winged helix DNA-binding domain"/>
    <property type="match status" value="1"/>
</dbReference>
<evidence type="ECO:0000313" key="2">
    <source>
        <dbReference type="EMBL" id="PJZ28729.1"/>
    </source>
</evidence>
<dbReference type="InterPro" id="IPR036388">
    <property type="entry name" value="WH-like_DNA-bd_sf"/>
</dbReference>
<feature type="region of interest" description="Disordered" evidence="1">
    <location>
        <begin position="100"/>
        <end position="142"/>
    </location>
</feature>
<proteinExistence type="predicted"/>
<organism evidence="2 3">
    <name type="scientific">Leptospira kmetyi</name>
    <dbReference type="NCBI Taxonomy" id="408139"/>
    <lineage>
        <taxon>Bacteria</taxon>
        <taxon>Pseudomonadati</taxon>
        <taxon>Spirochaetota</taxon>
        <taxon>Spirochaetia</taxon>
        <taxon>Leptospirales</taxon>
        <taxon>Leptospiraceae</taxon>
        <taxon>Leptospira</taxon>
    </lineage>
</organism>
<protein>
    <submittedName>
        <fullName evidence="2">Helix-turn-helix domain-containing protein</fullName>
    </submittedName>
</protein>
<gene>
    <name evidence="2" type="ORF">CH378_16140</name>
</gene>
<accession>A0ABX4N5Q5</accession>
<evidence type="ECO:0000313" key="3">
    <source>
        <dbReference type="Proteomes" id="UP000231919"/>
    </source>
</evidence>
<dbReference type="Proteomes" id="UP000231919">
    <property type="component" value="Unassembled WGS sequence"/>
</dbReference>
<feature type="compositionally biased region" description="Polar residues" evidence="1">
    <location>
        <begin position="104"/>
        <end position="115"/>
    </location>
</feature>
<reference evidence="2 3" key="1">
    <citation type="submission" date="2017-07" db="EMBL/GenBank/DDBJ databases">
        <title>Leptospira spp. isolated from tropical soils.</title>
        <authorList>
            <person name="Thibeaux R."/>
            <person name="Iraola G."/>
            <person name="Ferres I."/>
            <person name="Bierque E."/>
            <person name="Girault D."/>
            <person name="Soupe-Gilbert M.-E."/>
            <person name="Picardeau M."/>
            <person name="Goarant C."/>
        </authorList>
    </citation>
    <scope>NUCLEOTIDE SEQUENCE [LARGE SCALE GENOMIC DNA]</scope>
    <source>
        <strain evidence="2 3">JW2-C-B1</strain>
    </source>
</reference>
<sequence>MGMITKKERPSGMDGAWIDFTIVNGLGLTDQEKILFSMIYHLSKRKEGCTAGNAYFAEIMEKSEKAISEAISRMVRKGVIRIRLTKTKFGTLRVMFANVKVQKPTPQNDSEATPQPETPTPHGVDSSPQIEEATPQDKECMHSTRYGSDIKGIKKEHSKEIEKKALSLSSELTWSTVSIKAKEYILLEMKEYDHTPKQEETKLKEWEKFQEGKRPEIVLETIQKLVAIRNSETFKTDTFWQSRPVNIATAYSYKDHIKNAFNALKLLSEANKKKPVSKDSKSTKEEAAPKISEYSAVGYDSFEEWAISRLSKSSVIEIRKATCIEDLPVSVRMVYDKYVNEEGGIPVLHAREQKVAV</sequence>
<name>A0ABX4N5Q5_9LEPT</name>
<keyword evidence="3" id="KW-1185">Reference proteome</keyword>